<dbReference type="InterPro" id="IPR050229">
    <property type="entry name" value="GlpE_sulfurtransferase"/>
</dbReference>
<dbReference type="PANTHER" id="PTHR43031">
    <property type="entry name" value="FAD-DEPENDENT OXIDOREDUCTASE"/>
    <property type="match status" value="1"/>
</dbReference>
<reference evidence="2 3" key="1">
    <citation type="submission" date="2019-12" db="EMBL/GenBank/DDBJ databases">
        <authorList>
            <person name="Zhao J."/>
        </authorList>
    </citation>
    <scope>NUCLEOTIDE SEQUENCE [LARGE SCALE GENOMIC DNA]</scope>
    <source>
        <strain evidence="2 3">S-15</strain>
    </source>
</reference>
<name>A0A6N9NKA5_9FLAO</name>
<dbReference type="PROSITE" id="PS50206">
    <property type="entry name" value="RHODANESE_3"/>
    <property type="match status" value="1"/>
</dbReference>
<dbReference type="NCBIfam" id="NF045521">
    <property type="entry name" value="rhoda_near_glyco"/>
    <property type="match status" value="1"/>
</dbReference>
<organism evidence="2 3">
    <name type="scientific">Acidiluteibacter ferrifornacis</name>
    <dbReference type="NCBI Taxonomy" id="2692424"/>
    <lineage>
        <taxon>Bacteria</taxon>
        <taxon>Pseudomonadati</taxon>
        <taxon>Bacteroidota</taxon>
        <taxon>Flavobacteriia</taxon>
        <taxon>Flavobacteriales</taxon>
        <taxon>Cryomorphaceae</taxon>
        <taxon>Acidiluteibacter</taxon>
    </lineage>
</organism>
<comment type="caution">
    <text evidence="2">The sequence shown here is derived from an EMBL/GenBank/DDBJ whole genome shotgun (WGS) entry which is preliminary data.</text>
</comment>
<gene>
    <name evidence="2" type="ORF">GQN54_07200</name>
</gene>
<dbReference type="Pfam" id="PF00581">
    <property type="entry name" value="Rhodanese"/>
    <property type="match status" value="1"/>
</dbReference>
<proteinExistence type="predicted"/>
<dbReference type="InterPro" id="IPR036873">
    <property type="entry name" value="Rhodanese-like_dom_sf"/>
</dbReference>
<dbReference type="EMBL" id="WWNE01000006">
    <property type="protein sequence ID" value="NBG65901.1"/>
    <property type="molecule type" value="Genomic_DNA"/>
</dbReference>
<dbReference type="AlphaFoldDB" id="A0A6N9NKA5"/>
<protein>
    <submittedName>
        <fullName evidence="2">Rhodanese-like domain-containing protein</fullName>
    </submittedName>
</protein>
<evidence type="ECO:0000259" key="1">
    <source>
        <dbReference type="PROSITE" id="PS50206"/>
    </source>
</evidence>
<accession>A0A6N9NKA5</accession>
<dbReference type="SMART" id="SM00450">
    <property type="entry name" value="RHOD"/>
    <property type="match status" value="1"/>
</dbReference>
<keyword evidence="3" id="KW-1185">Reference proteome</keyword>
<feature type="domain" description="Rhodanese" evidence="1">
    <location>
        <begin position="22"/>
        <end position="111"/>
    </location>
</feature>
<dbReference type="Gene3D" id="3.40.250.10">
    <property type="entry name" value="Rhodanese-like domain"/>
    <property type="match status" value="1"/>
</dbReference>
<dbReference type="InterPro" id="IPR001763">
    <property type="entry name" value="Rhodanese-like_dom"/>
</dbReference>
<dbReference type="SUPFAM" id="SSF52821">
    <property type="entry name" value="Rhodanese/Cell cycle control phosphatase"/>
    <property type="match status" value="1"/>
</dbReference>
<dbReference type="Proteomes" id="UP000470771">
    <property type="component" value="Unassembled WGS sequence"/>
</dbReference>
<evidence type="ECO:0000313" key="2">
    <source>
        <dbReference type="EMBL" id="NBG65901.1"/>
    </source>
</evidence>
<evidence type="ECO:0000313" key="3">
    <source>
        <dbReference type="Proteomes" id="UP000470771"/>
    </source>
</evidence>
<dbReference type="CDD" id="cd00158">
    <property type="entry name" value="RHOD"/>
    <property type="match status" value="1"/>
</dbReference>
<sequence length="138" mass="15527">MLKALIKESIPIVAVADLDQKQIQSTTFIDSREKVEFDVSHIKGATWVGYDDFDMAKMDDISKNEPIIIYCSVGYRSEKIGEKLLQAGYTNVSNLYGGIFEWVNQGKPIVDLSGDPTTKIHGYSKTWGIWLSKGEKVY</sequence>
<dbReference type="PANTHER" id="PTHR43031:SF1">
    <property type="entry name" value="PYRIDINE NUCLEOTIDE-DISULPHIDE OXIDOREDUCTASE"/>
    <property type="match status" value="1"/>
</dbReference>